<dbReference type="Gene3D" id="3.40.640.10">
    <property type="entry name" value="Type I PLP-dependent aspartate aminotransferase-like (Major domain)"/>
    <property type="match status" value="1"/>
</dbReference>
<keyword evidence="9" id="KW-0808">Transferase</keyword>
<keyword evidence="5" id="KW-0805">Transcription regulation</keyword>
<comment type="similarity">
    <text evidence="2">In the C-terminal section; belongs to the class-I pyridoxal-phosphate-dependent aminotransferase family.</text>
</comment>
<dbReference type="Proteomes" id="UP000570361">
    <property type="component" value="Unassembled WGS sequence"/>
</dbReference>
<dbReference type="CDD" id="cd07377">
    <property type="entry name" value="WHTH_GntR"/>
    <property type="match status" value="1"/>
</dbReference>
<name>A0A7W5B478_9BACL</name>
<dbReference type="CDD" id="cd00609">
    <property type="entry name" value="AAT_like"/>
    <property type="match status" value="1"/>
</dbReference>
<dbReference type="GO" id="GO:0003677">
    <property type="term" value="F:DNA binding"/>
    <property type="evidence" value="ECO:0007669"/>
    <property type="project" value="UniProtKB-KW"/>
</dbReference>
<proteinExistence type="inferred from homology"/>
<gene>
    <name evidence="9" type="ORF">FHS18_005769</name>
</gene>
<dbReference type="InterPro" id="IPR000524">
    <property type="entry name" value="Tscrpt_reg_HTH_GntR"/>
</dbReference>
<dbReference type="RefSeq" id="WP_183603725.1">
    <property type="nucleotide sequence ID" value="NZ_JACHXK010000020.1"/>
</dbReference>
<keyword evidence="4" id="KW-0663">Pyridoxal phosphate</keyword>
<sequence length="508" mass="56680">MDFLSGYDTYYAAFGRKTEALYHAIKDAIVSGLAEEGMRLPSSRELAGRHGLSRGVVNQVYDMLYADGYVRTEAGSGTFVAYQRKSEGQAREAASIKGKKESAHIALSAWAERLQPAFPPRIRNRSGGGSGQVIDFNIASFDSKLFPAEEWKKVMYAEIRALLEPHEREPGEGYRPLREAIALDLWRERGIRADASRIMLTNGSMEALALLTMLLITPDDPVVIENPTYPGIVQAVRAAGGKLVLAPVDDAGIVPSDWKARLLFVTPTRHFPTGAVLSIERRRALLDWADRQGAVIIEDDYDSTFRWGGRPVEPLKALDRDDRVVYVGTFSRTMLGDQRIGYVLLPEVLVEPFRRAKLLLHPTSSGTVSQRGLASFMASGGYERHIRRIRRVSGRRLQQLQQDMKRQLGRWFRIVETDAGLHLFAFWLGESGSYARLREACRAEGVYWTDGARYWVTEPEKQVESERGAQCPPTALFGFAHLEEEQIAEGISRIASIAGMLFGGDNGE</sequence>
<dbReference type="SUPFAM" id="SSF46785">
    <property type="entry name" value="Winged helix' DNA-binding domain"/>
    <property type="match status" value="1"/>
</dbReference>
<evidence type="ECO:0000259" key="8">
    <source>
        <dbReference type="PROSITE" id="PS50949"/>
    </source>
</evidence>
<dbReference type="GO" id="GO:0008483">
    <property type="term" value="F:transaminase activity"/>
    <property type="evidence" value="ECO:0007669"/>
    <property type="project" value="UniProtKB-KW"/>
</dbReference>
<evidence type="ECO:0000256" key="6">
    <source>
        <dbReference type="ARBA" id="ARBA00023125"/>
    </source>
</evidence>
<dbReference type="GO" id="GO:0030170">
    <property type="term" value="F:pyridoxal phosphate binding"/>
    <property type="evidence" value="ECO:0007669"/>
    <property type="project" value="InterPro"/>
</dbReference>
<dbReference type="AlphaFoldDB" id="A0A7W5B478"/>
<comment type="caution">
    <text evidence="9">The sequence shown here is derived from an EMBL/GenBank/DDBJ whole genome shotgun (WGS) entry which is preliminary data.</text>
</comment>
<dbReference type="PROSITE" id="PS50949">
    <property type="entry name" value="HTH_GNTR"/>
    <property type="match status" value="1"/>
</dbReference>
<comment type="cofactor">
    <cofactor evidence="1">
        <name>pyridoxal 5'-phosphate</name>
        <dbReference type="ChEBI" id="CHEBI:597326"/>
    </cofactor>
</comment>
<dbReference type="InterPro" id="IPR015421">
    <property type="entry name" value="PyrdxlP-dep_Trfase_major"/>
</dbReference>
<dbReference type="SMART" id="SM00345">
    <property type="entry name" value="HTH_GNTR"/>
    <property type="match status" value="1"/>
</dbReference>
<dbReference type="EMBL" id="JACHXK010000020">
    <property type="protein sequence ID" value="MBB3113656.1"/>
    <property type="molecule type" value="Genomic_DNA"/>
</dbReference>
<organism evidence="9 10">
    <name type="scientific">Paenibacillus phyllosphaerae</name>
    <dbReference type="NCBI Taxonomy" id="274593"/>
    <lineage>
        <taxon>Bacteria</taxon>
        <taxon>Bacillati</taxon>
        <taxon>Bacillota</taxon>
        <taxon>Bacilli</taxon>
        <taxon>Bacillales</taxon>
        <taxon>Paenibacillaceae</taxon>
        <taxon>Paenibacillus</taxon>
    </lineage>
</organism>
<evidence type="ECO:0000256" key="4">
    <source>
        <dbReference type="ARBA" id="ARBA00022898"/>
    </source>
</evidence>
<dbReference type="InterPro" id="IPR036388">
    <property type="entry name" value="WH-like_DNA-bd_sf"/>
</dbReference>
<evidence type="ECO:0000256" key="5">
    <source>
        <dbReference type="ARBA" id="ARBA00023015"/>
    </source>
</evidence>
<evidence type="ECO:0000256" key="7">
    <source>
        <dbReference type="ARBA" id="ARBA00023163"/>
    </source>
</evidence>
<dbReference type="PANTHER" id="PTHR46577">
    <property type="entry name" value="HTH-TYPE TRANSCRIPTIONAL REGULATORY PROTEIN GABR"/>
    <property type="match status" value="1"/>
</dbReference>
<protein>
    <submittedName>
        <fullName evidence="9">GntR family transcriptional regulator/MocR family aminotransferase</fullName>
    </submittedName>
</protein>
<feature type="domain" description="HTH gntR-type" evidence="8">
    <location>
        <begin position="15"/>
        <end position="83"/>
    </location>
</feature>
<keyword evidence="10" id="KW-1185">Reference proteome</keyword>
<keyword evidence="7" id="KW-0804">Transcription</keyword>
<evidence type="ECO:0000256" key="1">
    <source>
        <dbReference type="ARBA" id="ARBA00001933"/>
    </source>
</evidence>
<keyword evidence="3 9" id="KW-0032">Aminotransferase</keyword>
<dbReference type="InterPro" id="IPR004839">
    <property type="entry name" value="Aminotransferase_I/II_large"/>
</dbReference>
<evidence type="ECO:0000313" key="9">
    <source>
        <dbReference type="EMBL" id="MBB3113656.1"/>
    </source>
</evidence>
<keyword evidence="6" id="KW-0238">DNA-binding</keyword>
<reference evidence="9 10" key="1">
    <citation type="submission" date="2020-08" db="EMBL/GenBank/DDBJ databases">
        <title>Genomic Encyclopedia of Type Strains, Phase III (KMG-III): the genomes of soil and plant-associated and newly described type strains.</title>
        <authorList>
            <person name="Whitman W."/>
        </authorList>
    </citation>
    <scope>NUCLEOTIDE SEQUENCE [LARGE SCALE GENOMIC DNA]</scope>
    <source>
        <strain evidence="9 10">CECT 5862</strain>
    </source>
</reference>
<evidence type="ECO:0000256" key="2">
    <source>
        <dbReference type="ARBA" id="ARBA00005384"/>
    </source>
</evidence>
<dbReference type="Gene3D" id="1.10.10.10">
    <property type="entry name" value="Winged helix-like DNA-binding domain superfamily/Winged helix DNA-binding domain"/>
    <property type="match status" value="1"/>
</dbReference>
<dbReference type="SUPFAM" id="SSF53383">
    <property type="entry name" value="PLP-dependent transferases"/>
    <property type="match status" value="1"/>
</dbReference>
<evidence type="ECO:0000256" key="3">
    <source>
        <dbReference type="ARBA" id="ARBA00022576"/>
    </source>
</evidence>
<dbReference type="Pfam" id="PF00392">
    <property type="entry name" value="GntR"/>
    <property type="match status" value="1"/>
</dbReference>
<dbReference type="InterPro" id="IPR015424">
    <property type="entry name" value="PyrdxlP-dep_Trfase"/>
</dbReference>
<dbReference type="Pfam" id="PF00155">
    <property type="entry name" value="Aminotran_1_2"/>
    <property type="match status" value="1"/>
</dbReference>
<dbReference type="InterPro" id="IPR051446">
    <property type="entry name" value="HTH_trans_reg/aminotransferase"/>
</dbReference>
<accession>A0A7W5B478</accession>
<evidence type="ECO:0000313" key="10">
    <source>
        <dbReference type="Proteomes" id="UP000570361"/>
    </source>
</evidence>
<dbReference type="InterPro" id="IPR036390">
    <property type="entry name" value="WH_DNA-bd_sf"/>
</dbReference>
<dbReference type="GO" id="GO:0003700">
    <property type="term" value="F:DNA-binding transcription factor activity"/>
    <property type="evidence" value="ECO:0007669"/>
    <property type="project" value="InterPro"/>
</dbReference>
<dbReference type="PANTHER" id="PTHR46577:SF1">
    <property type="entry name" value="HTH-TYPE TRANSCRIPTIONAL REGULATORY PROTEIN GABR"/>
    <property type="match status" value="1"/>
</dbReference>